<name>A0ACC0GJD2_9ERIC</name>
<dbReference type="EMBL" id="CM045765">
    <property type="protein sequence ID" value="KAI8001292.1"/>
    <property type="molecule type" value="Genomic_DNA"/>
</dbReference>
<organism evidence="1 2">
    <name type="scientific">Camellia lanceoleosa</name>
    <dbReference type="NCBI Taxonomy" id="1840588"/>
    <lineage>
        <taxon>Eukaryota</taxon>
        <taxon>Viridiplantae</taxon>
        <taxon>Streptophyta</taxon>
        <taxon>Embryophyta</taxon>
        <taxon>Tracheophyta</taxon>
        <taxon>Spermatophyta</taxon>
        <taxon>Magnoliopsida</taxon>
        <taxon>eudicotyledons</taxon>
        <taxon>Gunneridae</taxon>
        <taxon>Pentapetalae</taxon>
        <taxon>asterids</taxon>
        <taxon>Ericales</taxon>
        <taxon>Theaceae</taxon>
        <taxon>Camellia</taxon>
    </lineage>
</organism>
<protein>
    <submittedName>
        <fullName evidence="1">Pentatricopeptide repeat-containing protein</fullName>
    </submittedName>
</protein>
<accession>A0ACC0GJD2</accession>
<evidence type="ECO:0000313" key="2">
    <source>
        <dbReference type="Proteomes" id="UP001060215"/>
    </source>
</evidence>
<sequence>MDIGVSGSSAYDAGYPVVGYHNHLQSLGTCLDSHENGKITMCPWDDRVKGLFFHQTAFSISLSNVKSFIQDVQKLVDLEPKALCVLDLYNGVLMRYVKASSAFLGKQEDGVDFAITYYRSKDPLTPRLYEDILEEVEQLGLFKYGGLSHWDKNRNVVFDGAIKKYKNVAEFLKVKARYDPLGIFSSDWTNRLLGLKNGVTMVHEGCALEGLCVCSQDVHCAPKNYKPYEEREWYFFTPRDRKYKNGKRQNRAAGNGYWKDFDSKLRIESNLPISRSKSFAFREPQENFTIQDFELGRIYGVGSYSKMHQLLLPHLRSYKVDTTVIHCSIILLLKLPKFSFFSSTPQQQQQPPPQQEDHNQQQKQKQLKQMQKHVVPSLPPPPAIPIGSPAQIQKLIASQPDPLLAVEIFNLASRQPNFHHSYSSFHTLILKLGRSRHFSLMHNLLSRLKAHGCPVAPSLFSHIIRFYADAQLPDKVLNTFYTILQFNTKPLPKHLSLVLQVLVAHPTYLRPAFDLFKSAHRFGISPNTNSYNILMRAFCFHGRLSIAYSLFNQMFKRDVALDVESYRILMQGLCRKSQVNKAVDLLEDMLNKGFVPDTLSYTTLLNCLCRKKKLKEAYKLLCKMKVKGCNPDIVHYNTVILGFCREGRAFDACKVLEDMQSNGCLPNLVSYRTLVAGLCNQGMYDEAKNYMKEMILKGLSPHFSIFHALIIGFCNVGKVNEACGMLEEMLSHGEAPHVDTWLEIVPRICEVDETVTMGNLFEEVLKVEIMPDTRIVEAAAGLEEYLIRRIHDLFSILMDKDGYMRRCSFYPELQREFVFTHCKTEIDPIHERKGGKSSMLADSAVVVEELWGQGIDYARLNHISFFNFSKLETAASRWSLVRLNASKVGKGLSRDSKAQKLDFQHWIEAKKAPFQKHREEEVKKKSLTYWRCLFGVICIMKTSQATRPLIIRDSVNEVK</sequence>
<keyword evidence="2" id="KW-1185">Reference proteome</keyword>
<comment type="caution">
    <text evidence="1">The sequence shown here is derived from an EMBL/GenBank/DDBJ whole genome shotgun (WGS) entry which is preliminary data.</text>
</comment>
<proteinExistence type="predicted"/>
<dbReference type="Proteomes" id="UP001060215">
    <property type="component" value="Chromosome 8"/>
</dbReference>
<evidence type="ECO:0000313" key="1">
    <source>
        <dbReference type="EMBL" id="KAI8001292.1"/>
    </source>
</evidence>
<gene>
    <name evidence="1" type="ORF">LOK49_LG09G00403</name>
</gene>
<reference evidence="1 2" key="1">
    <citation type="journal article" date="2022" name="Plant J.">
        <title>Chromosome-level genome of Camellia lanceoleosa provides a valuable resource for understanding genome evolution and self-incompatibility.</title>
        <authorList>
            <person name="Gong W."/>
            <person name="Xiao S."/>
            <person name="Wang L."/>
            <person name="Liao Z."/>
            <person name="Chang Y."/>
            <person name="Mo W."/>
            <person name="Hu G."/>
            <person name="Li W."/>
            <person name="Zhao G."/>
            <person name="Zhu H."/>
            <person name="Hu X."/>
            <person name="Ji K."/>
            <person name="Xiang X."/>
            <person name="Song Q."/>
            <person name="Yuan D."/>
            <person name="Jin S."/>
            <person name="Zhang L."/>
        </authorList>
    </citation>
    <scope>NUCLEOTIDE SEQUENCE [LARGE SCALE GENOMIC DNA]</scope>
    <source>
        <strain evidence="1">SQ_2022a</strain>
    </source>
</reference>